<dbReference type="EMBL" id="QXCT01000002">
    <property type="protein sequence ID" value="MDW9257311.1"/>
    <property type="molecule type" value="Genomic_DNA"/>
</dbReference>
<name>A0AAW9D667_BURTH</name>
<sequence>MRDLNDLYYFVQVVDHGGFAPAGRALNMPKSKLSRRVALLEERIGMRLIQRSTRRFAVTDVGQTYYAHCRAMLVEADAADEAVALMRAEPRGIVRMTCPVALLDALVGDMIAAFMAECPLVEIHLEETNRRVDVVGEGIDVALRVRPPPLEDSELVLRVLGERGQCLVASPRLLARAGAGVPRVPADLAALPSLALGLPQDEHVWNLHGPDGAHAAIHHRPRLVTRGMLALRAAAVAGVGVVQLPTMMVREPIARGELRQLLPGWAPRREIVHAVFASRRGLLPAVRALLDFLARRFAVLEPD</sequence>
<organism evidence="6 7">
    <name type="scientific">Burkholderia thailandensis</name>
    <dbReference type="NCBI Taxonomy" id="57975"/>
    <lineage>
        <taxon>Bacteria</taxon>
        <taxon>Pseudomonadati</taxon>
        <taxon>Pseudomonadota</taxon>
        <taxon>Betaproteobacteria</taxon>
        <taxon>Burkholderiales</taxon>
        <taxon>Burkholderiaceae</taxon>
        <taxon>Burkholderia</taxon>
        <taxon>pseudomallei group</taxon>
    </lineage>
</organism>
<evidence type="ECO:0000256" key="3">
    <source>
        <dbReference type="ARBA" id="ARBA00023125"/>
    </source>
</evidence>
<evidence type="ECO:0000313" key="6">
    <source>
        <dbReference type="EMBL" id="MDW9257311.1"/>
    </source>
</evidence>
<accession>A0AAW9D667</accession>
<dbReference type="InterPro" id="IPR005119">
    <property type="entry name" value="LysR_subst-bd"/>
</dbReference>
<dbReference type="SUPFAM" id="SSF46785">
    <property type="entry name" value="Winged helix' DNA-binding domain"/>
    <property type="match status" value="1"/>
</dbReference>
<protein>
    <submittedName>
        <fullName evidence="6">LysR substrate binding domain protein</fullName>
    </submittedName>
</protein>
<dbReference type="InterPro" id="IPR000847">
    <property type="entry name" value="LysR_HTH_N"/>
</dbReference>
<dbReference type="GO" id="GO:0003700">
    <property type="term" value="F:DNA-binding transcription factor activity"/>
    <property type="evidence" value="ECO:0007669"/>
    <property type="project" value="InterPro"/>
</dbReference>
<feature type="domain" description="HTH lysR-type" evidence="5">
    <location>
        <begin position="1"/>
        <end position="59"/>
    </location>
</feature>
<reference evidence="6" key="1">
    <citation type="submission" date="2018-08" db="EMBL/GenBank/DDBJ databases">
        <title>Identification of Burkholderia cepacia strains that express a Burkholderia pseudomallei-like capsular polysaccharide.</title>
        <authorList>
            <person name="Burtnick M.N."/>
            <person name="Vongsouvath M."/>
            <person name="Newton P."/>
            <person name="Wuthiekanun V."/>
            <person name="Limmathurotsakul D."/>
            <person name="Brett P.J."/>
            <person name="Chantratita N."/>
            <person name="Dance D.A."/>
        </authorList>
    </citation>
    <scope>NUCLEOTIDE SEQUENCE</scope>
    <source>
        <strain evidence="6">SBXCC001</strain>
    </source>
</reference>
<keyword evidence="2" id="KW-0805">Transcription regulation</keyword>
<comment type="similarity">
    <text evidence="1">Belongs to the LysR transcriptional regulatory family.</text>
</comment>
<evidence type="ECO:0000256" key="1">
    <source>
        <dbReference type="ARBA" id="ARBA00009437"/>
    </source>
</evidence>
<dbReference type="KEGG" id="btha:DR62_106"/>
<dbReference type="InterPro" id="IPR058163">
    <property type="entry name" value="LysR-type_TF_proteobact-type"/>
</dbReference>
<dbReference type="Gene3D" id="1.10.10.10">
    <property type="entry name" value="Winged helix-like DNA-binding domain superfamily/Winged helix DNA-binding domain"/>
    <property type="match status" value="1"/>
</dbReference>
<comment type="caution">
    <text evidence="6">The sequence shown here is derived from an EMBL/GenBank/DDBJ whole genome shotgun (WGS) entry which is preliminary data.</text>
</comment>
<evidence type="ECO:0000256" key="4">
    <source>
        <dbReference type="ARBA" id="ARBA00023163"/>
    </source>
</evidence>
<dbReference type="PANTHER" id="PTHR30537">
    <property type="entry name" value="HTH-TYPE TRANSCRIPTIONAL REGULATOR"/>
    <property type="match status" value="1"/>
</dbReference>
<evidence type="ECO:0000313" key="7">
    <source>
        <dbReference type="Proteomes" id="UP001272137"/>
    </source>
</evidence>
<proteinExistence type="inferred from homology"/>
<keyword evidence="3" id="KW-0238">DNA-binding</keyword>
<gene>
    <name evidence="6" type="ORF">C7S16_1509</name>
</gene>
<dbReference type="GO" id="GO:0006351">
    <property type="term" value="P:DNA-templated transcription"/>
    <property type="evidence" value="ECO:0007669"/>
    <property type="project" value="TreeGrafter"/>
</dbReference>
<dbReference type="InterPro" id="IPR036390">
    <property type="entry name" value="WH_DNA-bd_sf"/>
</dbReference>
<dbReference type="Proteomes" id="UP001272137">
    <property type="component" value="Unassembled WGS sequence"/>
</dbReference>
<dbReference type="Pfam" id="PF03466">
    <property type="entry name" value="LysR_substrate"/>
    <property type="match status" value="1"/>
</dbReference>
<evidence type="ECO:0000259" key="5">
    <source>
        <dbReference type="PROSITE" id="PS50931"/>
    </source>
</evidence>
<dbReference type="GO" id="GO:0043565">
    <property type="term" value="F:sequence-specific DNA binding"/>
    <property type="evidence" value="ECO:0007669"/>
    <property type="project" value="TreeGrafter"/>
</dbReference>
<dbReference type="Pfam" id="PF00126">
    <property type="entry name" value="HTH_1"/>
    <property type="match status" value="1"/>
</dbReference>
<evidence type="ECO:0000256" key="2">
    <source>
        <dbReference type="ARBA" id="ARBA00023015"/>
    </source>
</evidence>
<dbReference type="AlphaFoldDB" id="A0AAW9D667"/>
<keyword evidence="4" id="KW-0804">Transcription</keyword>
<dbReference type="SUPFAM" id="SSF53850">
    <property type="entry name" value="Periplasmic binding protein-like II"/>
    <property type="match status" value="1"/>
</dbReference>
<dbReference type="PROSITE" id="PS50931">
    <property type="entry name" value="HTH_LYSR"/>
    <property type="match status" value="1"/>
</dbReference>
<dbReference type="Gene3D" id="3.40.190.290">
    <property type="match status" value="1"/>
</dbReference>
<dbReference type="NCBIfam" id="NF011573">
    <property type="entry name" value="PRK14997.1"/>
    <property type="match status" value="1"/>
</dbReference>
<dbReference type="PANTHER" id="PTHR30537:SF31">
    <property type="entry name" value="TRANSCRIPTIONAL REGULATOR, LYSR FAMILY"/>
    <property type="match status" value="1"/>
</dbReference>
<dbReference type="CDD" id="cd08473">
    <property type="entry name" value="PBP2_CrgA_like_4"/>
    <property type="match status" value="1"/>
</dbReference>
<dbReference type="FunFam" id="1.10.10.10:FF:000001">
    <property type="entry name" value="LysR family transcriptional regulator"/>
    <property type="match status" value="1"/>
</dbReference>
<dbReference type="RefSeq" id="WP_009904484.1">
    <property type="nucleotide sequence ID" value="NZ_CP008914.2"/>
</dbReference>
<dbReference type="InterPro" id="IPR036388">
    <property type="entry name" value="WH-like_DNA-bd_sf"/>
</dbReference>